<proteinExistence type="predicted"/>
<feature type="region of interest" description="Disordered" evidence="1">
    <location>
        <begin position="125"/>
        <end position="187"/>
    </location>
</feature>
<accession>A0AAD2DU15</accession>
<name>A0AAD2DU15_9LAMI</name>
<gene>
    <name evidence="2" type="ORF">FPE_LOCUS13549</name>
</gene>
<dbReference type="Proteomes" id="UP000834106">
    <property type="component" value="Chromosome 8"/>
</dbReference>
<evidence type="ECO:0000313" key="2">
    <source>
        <dbReference type="EMBL" id="CAI9766119.1"/>
    </source>
</evidence>
<evidence type="ECO:0000256" key="1">
    <source>
        <dbReference type="SAM" id="MobiDB-lite"/>
    </source>
</evidence>
<dbReference type="EMBL" id="OU503043">
    <property type="protein sequence ID" value="CAI9766119.1"/>
    <property type="molecule type" value="Genomic_DNA"/>
</dbReference>
<evidence type="ECO:0000313" key="3">
    <source>
        <dbReference type="Proteomes" id="UP000834106"/>
    </source>
</evidence>
<dbReference type="AlphaFoldDB" id="A0AAD2DU15"/>
<sequence>MSDTILYSFFGKSGPIPNVKVEKSSVHPVKPQTRGQAHEPAVPQRLMPHRQSRSTVNLKYDLSDFYLGDCKDDSGLYDVTLNANRHYQPQHVPNISLMSKLTRESIVGHPLNVDVLEDGMVIEKRGHGRPHTKNVMPQSLVPPVKSPKLKKRRGSSKTYQFNGARGDPNDQRARQPSCSLHPAEGGV</sequence>
<dbReference type="PANTHER" id="PTHR33697">
    <property type="entry name" value="T17B22.17 PROTEIN-RELATED"/>
    <property type="match status" value="1"/>
</dbReference>
<keyword evidence="3" id="KW-1185">Reference proteome</keyword>
<dbReference type="PANTHER" id="PTHR33697:SF1">
    <property type="entry name" value="TUDOR_PWWP_MBT SUPERFAMILY PROTEIN"/>
    <property type="match status" value="1"/>
</dbReference>
<reference evidence="2" key="1">
    <citation type="submission" date="2023-05" db="EMBL/GenBank/DDBJ databases">
        <authorList>
            <person name="Huff M."/>
        </authorList>
    </citation>
    <scope>NUCLEOTIDE SEQUENCE</scope>
</reference>
<organism evidence="2 3">
    <name type="scientific">Fraxinus pennsylvanica</name>
    <dbReference type="NCBI Taxonomy" id="56036"/>
    <lineage>
        <taxon>Eukaryota</taxon>
        <taxon>Viridiplantae</taxon>
        <taxon>Streptophyta</taxon>
        <taxon>Embryophyta</taxon>
        <taxon>Tracheophyta</taxon>
        <taxon>Spermatophyta</taxon>
        <taxon>Magnoliopsida</taxon>
        <taxon>eudicotyledons</taxon>
        <taxon>Gunneridae</taxon>
        <taxon>Pentapetalae</taxon>
        <taxon>asterids</taxon>
        <taxon>lamiids</taxon>
        <taxon>Lamiales</taxon>
        <taxon>Oleaceae</taxon>
        <taxon>Oleeae</taxon>
        <taxon>Fraxinus</taxon>
    </lineage>
</organism>
<dbReference type="InterPro" id="IPR044679">
    <property type="entry name" value="PWWP2-like"/>
</dbReference>
<protein>
    <submittedName>
        <fullName evidence="2">Uncharacterized protein</fullName>
    </submittedName>
</protein>